<evidence type="ECO:0000313" key="2">
    <source>
        <dbReference type="Proteomes" id="UP000217564"/>
    </source>
</evidence>
<evidence type="ECO:0000313" key="1">
    <source>
        <dbReference type="EMBL" id="PCC45861.1"/>
    </source>
</evidence>
<organism evidence="1 2">
    <name type="scientific">Brevibacterium aurantiacum</name>
    <dbReference type="NCBI Taxonomy" id="273384"/>
    <lineage>
        <taxon>Bacteria</taxon>
        <taxon>Bacillati</taxon>
        <taxon>Actinomycetota</taxon>
        <taxon>Actinomycetes</taxon>
        <taxon>Micrococcales</taxon>
        <taxon>Brevibacteriaceae</taxon>
        <taxon>Brevibacterium</taxon>
    </lineage>
</organism>
<gene>
    <name evidence="1" type="ORF">CIK64_14150</name>
</gene>
<dbReference type="AlphaFoldDB" id="A0A2A3Z2Y1"/>
<sequence>MLENTDGQDRRLAFPPPPAPAYLTLGRLVTRIGDGPDGKPLMNRQTAELIALSGAVDVLIARSRGLAIPAWDAVVADDKGKLLVHAEGVEPLRTLDWVDLAAEPEPVFNVRVRPGHFDDGGDPERSYMGWHARMTDEEARLAVTRWWNRPREDMRERPFVATIAGLCVYVGRIRDINNKYGLAEFTVDTIETELRDRWLFHRVRTPPGGNTAILRPAGSS</sequence>
<comment type="caution">
    <text evidence="1">The sequence shown here is derived from an EMBL/GenBank/DDBJ whole genome shotgun (WGS) entry which is preliminary data.</text>
</comment>
<proteinExistence type="predicted"/>
<accession>A0A2A3Z2Y1</accession>
<name>A0A2A3Z2Y1_BREAU</name>
<dbReference type="EMBL" id="NRGP01000019">
    <property type="protein sequence ID" value="PCC45861.1"/>
    <property type="molecule type" value="Genomic_DNA"/>
</dbReference>
<dbReference type="Proteomes" id="UP000217564">
    <property type="component" value="Unassembled WGS sequence"/>
</dbReference>
<reference evidence="1 2" key="1">
    <citation type="journal article" date="2017" name="Elife">
        <title>Extensive horizontal gene transfer in cheese-associated bacteria.</title>
        <authorList>
            <person name="Bonham K.S."/>
            <person name="Wolfe B.E."/>
            <person name="Dutton R.J."/>
        </authorList>
    </citation>
    <scope>NUCLEOTIDE SEQUENCE [LARGE SCALE GENOMIC DNA]</scope>
    <source>
        <strain evidence="1 2">947_7</strain>
    </source>
</reference>
<protein>
    <submittedName>
        <fullName evidence="1">Uncharacterized protein</fullName>
    </submittedName>
</protein>
<dbReference type="RefSeq" id="WP_096162628.1">
    <property type="nucleotide sequence ID" value="NZ_JABUXY010000035.1"/>
</dbReference>